<keyword evidence="3" id="KW-1185">Reference proteome</keyword>
<protein>
    <submittedName>
        <fullName evidence="2">Uncharacterized protein (TIGR02246 family)</fullName>
    </submittedName>
</protein>
<dbReference type="CDD" id="cd00531">
    <property type="entry name" value="NTF2_like"/>
    <property type="match status" value="1"/>
</dbReference>
<feature type="domain" description="SnoaL-like" evidence="1">
    <location>
        <begin position="12"/>
        <end position="125"/>
    </location>
</feature>
<sequence length="131" mass="14026">MTVSAEAALSGVQNAIATYAHALDSGRIDLISELFTEDGVAEIAGQGTFEGREAIRKAYEAFAPQGPQLHLVGNTVLTSPPGDEVTASSNLVFFVRGETAWAPLLVGAYEDTLVRADGGWRFRRRVTTFLP</sequence>
<dbReference type="SUPFAM" id="SSF54427">
    <property type="entry name" value="NTF2-like"/>
    <property type="match status" value="1"/>
</dbReference>
<dbReference type="Gene3D" id="3.10.450.50">
    <property type="match status" value="1"/>
</dbReference>
<organism evidence="2 3">
    <name type="scientific">Streptomyces pseudovenezuelae</name>
    <dbReference type="NCBI Taxonomy" id="67350"/>
    <lineage>
        <taxon>Bacteria</taxon>
        <taxon>Bacillati</taxon>
        <taxon>Actinomycetota</taxon>
        <taxon>Actinomycetes</taxon>
        <taxon>Kitasatosporales</taxon>
        <taxon>Streptomycetaceae</taxon>
        <taxon>Streptomyces</taxon>
        <taxon>Streptomyces aurantiacus group</taxon>
    </lineage>
</organism>
<dbReference type="Pfam" id="PF13577">
    <property type="entry name" value="SnoaL_4"/>
    <property type="match status" value="1"/>
</dbReference>
<gene>
    <name evidence="2" type="ORF">M2283_005268</name>
</gene>
<dbReference type="RefSeq" id="WP_280878826.1">
    <property type="nucleotide sequence ID" value="NZ_JARXVH010000008.1"/>
</dbReference>
<accession>A0ABT6LNP1</accession>
<dbReference type="Proteomes" id="UP001160499">
    <property type="component" value="Unassembled WGS sequence"/>
</dbReference>
<comment type="caution">
    <text evidence="2">The sequence shown here is derived from an EMBL/GenBank/DDBJ whole genome shotgun (WGS) entry which is preliminary data.</text>
</comment>
<dbReference type="EMBL" id="JARXVH010000008">
    <property type="protein sequence ID" value="MDH6217936.1"/>
    <property type="molecule type" value="Genomic_DNA"/>
</dbReference>
<evidence type="ECO:0000259" key="1">
    <source>
        <dbReference type="Pfam" id="PF13577"/>
    </source>
</evidence>
<dbReference type="InterPro" id="IPR037401">
    <property type="entry name" value="SnoaL-like"/>
</dbReference>
<dbReference type="InterPro" id="IPR032710">
    <property type="entry name" value="NTF2-like_dom_sf"/>
</dbReference>
<name>A0ABT6LNP1_9ACTN</name>
<evidence type="ECO:0000313" key="2">
    <source>
        <dbReference type="EMBL" id="MDH6217936.1"/>
    </source>
</evidence>
<proteinExistence type="predicted"/>
<reference evidence="2 3" key="1">
    <citation type="submission" date="2023-04" db="EMBL/GenBank/DDBJ databases">
        <title>Forest soil microbial communities from Buena Vista Peninsula, Colon Province, Panama.</title>
        <authorList>
            <person name="Bouskill N."/>
        </authorList>
    </citation>
    <scope>NUCLEOTIDE SEQUENCE [LARGE SCALE GENOMIC DNA]</scope>
    <source>
        <strain evidence="2 3">GGS1</strain>
    </source>
</reference>
<evidence type="ECO:0000313" key="3">
    <source>
        <dbReference type="Proteomes" id="UP001160499"/>
    </source>
</evidence>